<dbReference type="Proteomes" id="UP001306508">
    <property type="component" value="Unassembled WGS sequence"/>
</dbReference>
<comment type="caution">
    <text evidence="4">The sequence shown here is derived from an EMBL/GenBank/DDBJ whole genome shotgun (WGS) entry which is preliminary data.</text>
</comment>
<evidence type="ECO:0000259" key="3">
    <source>
        <dbReference type="PROSITE" id="PS51469"/>
    </source>
</evidence>
<evidence type="ECO:0000313" key="4">
    <source>
        <dbReference type="EMBL" id="KAK5778347.1"/>
    </source>
</evidence>
<feature type="compositionally biased region" description="Basic and acidic residues" evidence="1">
    <location>
        <begin position="712"/>
        <end position="733"/>
    </location>
</feature>
<keyword evidence="2" id="KW-0472">Membrane</keyword>
<evidence type="ECO:0000256" key="2">
    <source>
        <dbReference type="SAM" id="Phobius"/>
    </source>
</evidence>
<evidence type="ECO:0000256" key="1">
    <source>
        <dbReference type="SAM" id="MobiDB-lite"/>
    </source>
</evidence>
<gene>
    <name evidence="4" type="ORF">RI543_004008</name>
</gene>
<accession>A0AAN7WM08</accession>
<feature type="transmembrane region" description="Helical" evidence="2">
    <location>
        <begin position="189"/>
        <end position="208"/>
    </location>
</feature>
<feature type="domain" description="SUN" evidence="3">
    <location>
        <begin position="473"/>
        <end position="666"/>
    </location>
</feature>
<feature type="compositionally biased region" description="Low complexity" evidence="1">
    <location>
        <begin position="14"/>
        <end position="38"/>
    </location>
</feature>
<protein>
    <recommendedName>
        <fullName evidence="3">SUN domain-containing protein</fullName>
    </recommendedName>
</protein>
<feature type="region of interest" description="Disordered" evidence="1">
    <location>
        <begin position="1"/>
        <end position="45"/>
    </location>
</feature>
<dbReference type="AlphaFoldDB" id="A0AAN7WM08"/>
<dbReference type="InterPro" id="IPR012919">
    <property type="entry name" value="SUN_dom"/>
</dbReference>
<feature type="region of interest" description="Disordered" evidence="1">
    <location>
        <begin position="677"/>
        <end position="745"/>
    </location>
</feature>
<keyword evidence="2" id="KW-1133">Transmembrane helix</keyword>
<feature type="region of interest" description="Disordered" evidence="1">
    <location>
        <begin position="112"/>
        <end position="138"/>
    </location>
</feature>
<dbReference type="Pfam" id="PF07738">
    <property type="entry name" value="Sad1_UNC"/>
    <property type="match status" value="1"/>
</dbReference>
<sequence length="745" mass="87632">MSNNEVPLFNSARNSISNGHMISNNISNNNSNNSNNNSDRSKSRDMIKEKYKDLLMERMRMNPSISTKDNDNKDYQIDENDLKYNDLDYLDDTDDDSDYDYSYINNYKRNKSDVNVSDTSDNDITLDEDNDEYVSGDYDLDESYDYDYEYDQRNPQHKYKYNNNDDDNDDDDDNNNNNNNTLISNKSFFHLKFIFISFLLFSGIVYFIRIGGSYNNDLYSSPVKTTGSITNIQKQINHLYNELNVRDKKWNNEFDDKLRIVISQFEKNIRKLLPNNNFINNFQNELNLINSKINSLQDSFYNNNSNHNRDSNFKILQNFTYLQNEILNELNHSLPLEIPVMINNSSSIMIIPELHTYITKLLSNLIQNSNLTNVPSPNLNDLKLKYDLNNYIKEILTNEFQYIDKDFLLSELNHNLKINKLEILNELKDNIKMEWNKYAYNQNNNNNNNRNNFPERYSTVLLKRLINQIYDTNQHQWGNDLDFMTFAQGTRLLKSLTSNNSPVGNGITSMQLLSDTKLDSMSTYWQSEPDSNGQVTIGIRFKQPIYLTKISYLHGRFTNNLHMMNSAPRKISIYVKLMQNIDTINLQKIASRNNEGDLFARDKSFIKIQTYEYDIFNKKIKQNFLLPSWFIKFKPLVKSMIFEINSNYGNKKYVSLKKFIINGVTETDLNILKSKSFPTQNHKDDESSSPEYHFDSSFERIQQQQQQLKESNIQKESAERSYKSKNNQRDTNMKKVPSFGEDELV</sequence>
<organism evidence="4 5">
    <name type="scientific">Arxiozyma heterogenica</name>
    <dbReference type="NCBI Taxonomy" id="278026"/>
    <lineage>
        <taxon>Eukaryota</taxon>
        <taxon>Fungi</taxon>
        <taxon>Dikarya</taxon>
        <taxon>Ascomycota</taxon>
        <taxon>Saccharomycotina</taxon>
        <taxon>Saccharomycetes</taxon>
        <taxon>Saccharomycetales</taxon>
        <taxon>Saccharomycetaceae</taxon>
        <taxon>Arxiozyma</taxon>
    </lineage>
</organism>
<dbReference type="Gene3D" id="2.60.120.260">
    <property type="entry name" value="Galactose-binding domain-like"/>
    <property type="match status" value="1"/>
</dbReference>
<name>A0AAN7WM08_9SACH</name>
<keyword evidence="2" id="KW-0812">Transmembrane</keyword>
<feature type="compositionally biased region" description="Acidic residues" evidence="1">
    <location>
        <begin position="164"/>
        <end position="174"/>
    </location>
</feature>
<keyword evidence="5" id="KW-1185">Reference proteome</keyword>
<feature type="compositionally biased region" description="Acidic residues" evidence="1">
    <location>
        <begin position="120"/>
        <end position="138"/>
    </location>
</feature>
<evidence type="ECO:0000313" key="5">
    <source>
        <dbReference type="Proteomes" id="UP001306508"/>
    </source>
</evidence>
<reference evidence="5" key="1">
    <citation type="submission" date="2023-07" db="EMBL/GenBank/DDBJ databases">
        <title>A draft genome of Kazachstania heterogenica Y-27499.</title>
        <authorList>
            <person name="Donic C."/>
            <person name="Kralova J.S."/>
            <person name="Fidel L."/>
            <person name="Ben-Dor S."/>
            <person name="Jung S."/>
        </authorList>
    </citation>
    <scope>NUCLEOTIDE SEQUENCE [LARGE SCALE GENOMIC DNA]</scope>
    <source>
        <strain evidence="5">Y27499</strain>
    </source>
</reference>
<feature type="region of interest" description="Disordered" evidence="1">
    <location>
        <begin position="151"/>
        <end position="178"/>
    </location>
</feature>
<feature type="compositionally biased region" description="Basic and acidic residues" evidence="1">
    <location>
        <begin position="681"/>
        <end position="698"/>
    </location>
</feature>
<proteinExistence type="predicted"/>
<dbReference type="PROSITE" id="PS51469">
    <property type="entry name" value="SUN"/>
    <property type="match status" value="1"/>
</dbReference>
<dbReference type="EMBL" id="JAWIZZ010000053">
    <property type="protein sequence ID" value="KAK5778347.1"/>
    <property type="molecule type" value="Genomic_DNA"/>
</dbReference>